<organism evidence="2 3">
    <name type="scientific">Litomosoides sigmodontis</name>
    <name type="common">Filarial nematode worm</name>
    <dbReference type="NCBI Taxonomy" id="42156"/>
    <lineage>
        <taxon>Eukaryota</taxon>
        <taxon>Metazoa</taxon>
        <taxon>Ecdysozoa</taxon>
        <taxon>Nematoda</taxon>
        <taxon>Chromadorea</taxon>
        <taxon>Rhabditida</taxon>
        <taxon>Spirurina</taxon>
        <taxon>Spiruromorpha</taxon>
        <taxon>Filarioidea</taxon>
        <taxon>Onchocercidae</taxon>
        <taxon>Litomosoides</taxon>
    </lineage>
</organism>
<dbReference type="Proteomes" id="UP000277928">
    <property type="component" value="Unassembled WGS sequence"/>
</dbReference>
<feature type="transmembrane region" description="Helical" evidence="1">
    <location>
        <begin position="71"/>
        <end position="87"/>
    </location>
</feature>
<evidence type="ECO:0000313" key="3">
    <source>
        <dbReference type="Proteomes" id="UP000277928"/>
    </source>
</evidence>
<name>A0A3P7K2G9_LITSI</name>
<dbReference type="AlphaFoldDB" id="A0A3P7K2G9"/>
<keyword evidence="1" id="KW-0812">Transmembrane</keyword>
<reference evidence="2 3" key="1">
    <citation type="submission" date="2018-08" db="EMBL/GenBank/DDBJ databases">
        <authorList>
            <person name="Laetsch R D."/>
            <person name="Stevens L."/>
            <person name="Kumar S."/>
            <person name="Blaxter L. M."/>
        </authorList>
    </citation>
    <scope>NUCLEOTIDE SEQUENCE [LARGE SCALE GENOMIC DNA]</scope>
</reference>
<gene>
    <name evidence="2" type="ORF">NLS_LOCUS9979</name>
</gene>
<keyword evidence="3" id="KW-1185">Reference proteome</keyword>
<evidence type="ECO:0000256" key="1">
    <source>
        <dbReference type="SAM" id="Phobius"/>
    </source>
</evidence>
<dbReference type="EMBL" id="UYRX01002219">
    <property type="protein sequence ID" value="VDM92926.1"/>
    <property type="molecule type" value="Genomic_DNA"/>
</dbReference>
<keyword evidence="1" id="KW-1133">Transmembrane helix</keyword>
<evidence type="ECO:0000313" key="2">
    <source>
        <dbReference type="EMBL" id="VDM92926.1"/>
    </source>
</evidence>
<sequence length="156" mass="18894">MSQREDVMNKNFWRKRKEAVSLKRSPPKYWNKHAKKKHKMNDPSTIATQAVYEEIICFDQNFPPLINISKFFLHSYVFYYFSFLYILKSLQRFSRFSIIFRSYDNFVAAECNNRSSIISAQIAEGRRKIAPFRGKTYESYCHLFHIRKLEQHFSYF</sequence>
<accession>A0A3P7K2G9</accession>
<proteinExistence type="predicted"/>
<keyword evidence="1" id="KW-0472">Membrane</keyword>
<protein>
    <submittedName>
        <fullName evidence="2">Uncharacterized protein</fullName>
    </submittedName>
</protein>